<feature type="region of interest" description="Disordered" evidence="1">
    <location>
        <begin position="17"/>
        <end position="86"/>
    </location>
</feature>
<feature type="signal peptide" evidence="2">
    <location>
        <begin position="1"/>
        <end position="16"/>
    </location>
</feature>
<proteinExistence type="predicted"/>
<comment type="caution">
    <text evidence="3">The sequence shown here is derived from an EMBL/GenBank/DDBJ whole genome shotgun (WGS) entry which is preliminary data.</text>
</comment>
<evidence type="ECO:0000256" key="2">
    <source>
        <dbReference type="SAM" id="SignalP"/>
    </source>
</evidence>
<accession>A0AAD9VUK2</accession>
<reference evidence="3" key="2">
    <citation type="journal article" date="2023" name="Commun. Biol.">
        <title>Intrasexual cuticular hydrocarbon dimorphism in a wasp sheds light on hydrocarbon biosynthesis genes in Hymenoptera.</title>
        <authorList>
            <person name="Moris V.C."/>
            <person name="Podsiadlowski L."/>
            <person name="Martin S."/>
            <person name="Oeyen J.P."/>
            <person name="Donath A."/>
            <person name="Petersen M."/>
            <person name="Wilbrandt J."/>
            <person name="Misof B."/>
            <person name="Liedtke D."/>
            <person name="Thamm M."/>
            <person name="Scheiner R."/>
            <person name="Schmitt T."/>
            <person name="Niehuis O."/>
        </authorList>
    </citation>
    <scope>NUCLEOTIDE SEQUENCE</scope>
    <source>
        <strain evidence="3">GBR_01_08_01A</strain>
    </source>
</reference>
<feature type="compositionally biased region" description="Basic residues" evidence="1">
    <location>
        <begin position="76"/>
        <end position="86"/>
    </location>
</feature>
<name>A0AAD9VUK2_9HYME</name>
<feature type="chain" id="PRO_5042295740" description="Secreted protein" evidence="2">
    <location>
        <begin position="17"/>
        <end position="103"/>
    </location>
</feature>
<evidence type="ECO:0000313" key="4">
    <source>
        <dbReference type="Proteomes" id="UP001258017"/>
    </source>
</evidence>
<dbReference type="AlphaFoldDB" id="A0AAD9VUK2"/>
<protein>
    <recommendedName>
        <fullName evidence="5">Secreted protein</fullName>
    </recommendedName>
</protein>
<sequence>MIGLMSRMMAIVPVLANSSDGSGNVDDNSGGDVAGVGALGSDGGDGCAGEKDHGSRISRVSTKAASLNRVPTWRSVHTRRRGRKRRWCVGHRGLRRQAPAALD</sequence>
<evidence type="ECO:0000313" key="3">
    <source>
        <dbReference type="EMBL" id="KAK2586667.1"/>
    </source>
</evidence>
<keyword evidence="2" id="KW-0732">Signal</keyword>
<feature type="compositionally biased region" description="Gly residues" evidence="1">
    <location>
        <begin position="32"/>
        <end position="47"/>
    </location>
</feature>
<feature type="compositionally biased region" description="Low complexity" evidence="1">
    <location>
        <begin position="17"/>
        <end position="31"/>
    </location>
</feature>
<organism evidence="3 4">
    <name type="scientific">Odynerus spinipes</name>
    <dbReference type="NCBI Taxonomy" id="1348599"/>
    <lineage>
        <taxon>Eukaryota</taxon>
        <taxon>Metazoa</taxon>
        <taxon>Ecdysozoa</taxon>
        <taxon>Arthropoda</taxon>
        <taxon>Hexapoda</taxon>
        <taxon>Insecta</taxon>
        <taxon>Pterygota</taxon>
        <taxon>Neoptera</taxon>
        <taxon>Endopterygota</taxon>
        <taxon>Hymenoptera</taxon>
        <taxon>Apocrita</taxon>
        <taxon>Aculeata</taxon>
        <taxon>Vespoidea</taxon>
        <taxon>Vespidae</taxon>
        <taxon>Eumeninae</taxon>
        <taxon>Odynerus</taxon>
    </lineage>
</organism>
<gene>
    <name evidence="3" type="ORF">KPH14_011710</name>
</gene>
<evidence type="ECO:0000256" key="1">
    <source>
        <dbReference type="SAM" id="MobiDB-lite"/>
    </source>
</evidence>
<dbReference type="Proteomes" id="UP001258017">
    <property type="component" value="Unassembled WGS sequence"/>
</dbReference>
<keyword evidence="4" id="KW-1185">Reference proteome</keyword>
<evidence type="ECO:0008006" key="5">
    <source>
        <dbReference type="Google" id="ProtNLM"/>
    </source>
</evidence>
<reference evidence="3" key="1">
    <citation type="submission" date="2021-08" db="EMBL/GenBank/DDBJ databases">
        <authorList>
            <person name="Misof B."/>
            <person name="Oliver O."/>
            <person name="Podsiadlowski L."/>
            <person name="Donath A."/>
            <person name="Peters R."/>
            <person name="Mayer C."/>
            <person name="Rust J."/>
            <person name="Gunkel S."/>
            <person name="Lesny P."/>
            <person name="Martin S."/>
            <person name="Oeyen J.P."/>
            <person name="Petersen M."/>
            <person name="Panagiotis P."/>
            <person name="Wilbrandt J."/>
            <person name="Tanja T."/>
        </authorList>
    </citation>
    <scope>NUCLEOTIDE SEQUENCE</scope>
    <source>
        <strain evidence="3">GBR_01_08_01A</strain>
        <tissue evidence="3">Thorax + abdomen</tissue>
    </source>
</reference>
<dbReference type="EMBL" id="JAIFRP010000011">
    <property type="protein sequence ID" value="KAK2586667.1"/>
    <property type="molecule type" value="Genomic_DNA"/>
</dbReference>